<dbReference type="GO" id="GO:0000166">
    <property type="term" value="F:nucleotide binding"/>
    <property type="evidence" value="ECO:0007669"/>
    <property type="project" value="InterPro"/>
</dbReference>
<dbReference type="SUPFAM" id="SSF47794">
    <property type="entry name" value="Rad51 N-terminal domain-like"/>
    <property type="match status" value="1"/>
</dbReference>
<evidence type="ECO:0000313" key="4">
    <source>
        <dbReference type="Proteomes" id="UP000184357"/>
    </source>
</evidence>
<dbReference type="InterPro" id="IPR055832">
    <property type="entry name" value="DUF7409"/>
</dbReference>
<accession>A0A1M5UCZ5</accession>
<keyword evidence="4" id="KW-1185">Reference proteome</keyword>
<reference evidence="3 4" key="1">
    <citation type="submission" date="2016-11" db="EMBL/GenBank/DDBJ databases">
        <authorList>
            <person name="Jaros S."/>
            <person name="Januszkiewicz K."/>
            <person name="Wedrychowicz H."/>
        </authorList>
    </citation>
    <scope>NUCLEOTIDE SEQUENCE [LARGE SCALE GENOMIC DNA]</scope>
    <source>
        <strain evidence="3 4">DSM 9297</strain>
    </source>
</reference>
<feature type="region of interest" description="Disordered" evidence="1">
    <location>
        <begin position="65"/>
        <end position="192"/>
    </location>
</feature>
<gene>
    <name evidence="3" type="ORF">SAMN05443636_2984</name>
</gene>
<proteinExistence type="predicted"/>
<dbReference type="OrthoDB" id="170608at2157"/>
<dbReference type="RefSeq" id="WP_143165453.1">
    <property type="nucleotide sequence ID" value="NZ_FQWV01000010.1"/>
</dbReference>
<dbReference type="AlphaFoldDB" id="A0A1M5UCZ5"/>
<feature type="domain" description="DUF7409" evidence="2">
    <location>
        <begin position="9"/>
        <end position="55"/>
    </location>
</feature>
<name>A0A1M5UCZ5_9EURY</name>
<dbReference type="STRING" id="43928.SAMN05443636_2984"/>
<dbReference type="Proteomes" id="UP000184357">
    <property type="component" value="Unassembled WGS sequence"/>
</dbReference>
<dbReference type="Gene3D" id="1.10.150.20">
    <property type="entry name" value="5' to 3' exonuclease, C-terminal subdomain"/>
    <property type="match status" value="1"/>
</dbReference>
<protein>
    <recommendedName>
        <fullName evidence="2">DUF7409 domain-containing protein</fullName>
    </recommendedName>
</protein>
<dbReference type="EMBL" id="FQWV01000010">
    <property type="protein sequence ID" value="SHH60904.1"/>
    <property type="molecule type" value="Genomic_DNA"/>
</dbReference>
<evidence type="ECO:0000313" key="3">
    <source>
        <dbReference type="EMBL" id="SHH60904.1"/>
    </source>
</evidence>
<dbReference type="Pfam" id="PF24158">
    <property type="entry name" value="DUF7409"/>
    <property type="match status" value="1"/>
</dbReference>
<evidence type="ECO:0000259" key="2">
    <source>
        <dbReference type="Pfam" id="PF24158"/>
    </source>
</evidence>
<evidence type="ECO:0000256" key="1">
    <source>
        <dbReference type="SAM" id="MobiDB-lite"/>
    </source>
</evidence>
<dbReference type="Pfam" id="PF14520">
    <property type="entry name" value="HHH_5"/>
    <property type="match status" value="1"/>
</dbReference>
<feature type="compositionally biased region" description="Acidic residues" evidence="1">
    <location>
        <begin position="129"/>
        <end position="138"/>
    </location>
</feature>
<dbReference type="InterPro" id="IPR010995">
    <property type="entry name" value="DNA_repair_Rad51/TF_NusA_a-hlx"/>
</dbReference>
<sequence length="240" mass="24684">MGDEDVTELKFVGPATAAVLADAPFDAADVRDKAVSYRMLIDAGVNPGVAARIRREHSLAWSFESEGEDLARRSTQVRGLGDAERAWVAASSGDWQADDADRPTADGESDAGGGDRSGPADGDIGGSPETEEHEEPAESDGAAGERAWVAASARGDAHGTKTDGSGDPAAAESAWRERSRPTPVADIEGVSDGDAADLAEAGITSARALAVADPEEIADALDRDAAHVAELRDAAAEHVD</sequence>
<organism evidence="3 4">
    <name type="scientific">Halobaculum gomorrense</name>
    <dbReference type="NCBI Taxonomy" id="43928"/>
    <lineage>
        <taxon>Archaea</taxon>
        <taxon>Methanobacteriati</taxon>
        <taxon>Methanobacteriota</taxon>
        <taxon>Stenosarchaea group</taxon>
        <taxon>Halobacteria</taxon>
        <taxon>Halobacteriales</taxon>
        <taxon>Haloferacaceae</taxon>
        <taxon>Halobaculum</taxon>
    </lineage>
</organism>